<organism evidence="1 2">
    <name type="scientific">Aspergillus lucknowensis</name>
    <dbReference type="NCBI Taxonomy" id="176173"/>
    <lineage>
        <taxon>Eukaryota</taxon>
        <taxon>Fungi</taxon>
        <taxon>Dikarya</taxon>
        <taxon>Ascomycota</taxon>
        <taxon>Pezizomycotina</taxon>
        <taxon>Eurotiomycetes</taxon>
        <taxon>Eurotiomycetidae</taxon>
        <taxon>Eurotiales</taxon>
        <taxon>Aspergillaceae</taxon>
        <taxon>Aspergillus</taxon>
        <taxon>Aspergillus subgen. Nidulantes</taxon>
    </lineage>
</organism>
<dbReference type="Gene3D" id="3.40.50.300">
    <property type="entry name" value="P-loop containing nucleotide triphosphate hydrolases"/>
    <property type="match status" value="1"/>
</dbReference>
<dbReference type="Gene3D" id="1.25.40.10">
    <property type="entry name" value="Tetratricopeptide repeat domain"/>
    <property type="match status" value="2"/>
</dbReference>
<proteinExistence type="predicted"/>
<dbReference type="InterPro" id="IPR053137">
    <property type="entry name" value="NLR-like"/>
</dbReference>
<keyword evidence="2" id="KW-1185">Reference proteome</keyword>
<sequence length="988" mass="112624">MAEEREIWLNIHEVIQQLHDDLGQLQFWLSKVIGKGGGVPKGRFDAWMKGKRRLNGTDDYTKICTRLQQGQNCLNIALLALQARYNQKLHTSQEVGFGNLAQTSQKHFKELQDMVKWLQEAVRGQGPDGLQHSLASIHARCPPATSNKRFYTPQSVMSYYTGRRAQLRQLEQTLAESRGRQTHQMRFVIHGLGGSGKTQFCCKFAQDNREHYWGVFWVDARSTESAKHSFAEIARIAGTQPDTGSEKNWLSNLREPWFLLIDNADNPDVKVTDLIPAGELGVVLITTRDPAMVVNSTRNAYSLCFDQVEAEDARDLLLVSAARPQPWSPLAKKHAVRIVQMLGYLPLAIVHAGKAISKKLCSFEDYPEYYQRTWRRIRRPRSESRRPKSSLHTDSADVEYASNMSVFSSYEMIYLDLERKNDQRSKDALELLKTFSFVYGDNITMELLIAAATNPRRERTAATAEPQIPSNRRGSMAWKQAAQEWLVGSLACSSSQVVIPAVQRDEDLCPFEKDRLCRALFLLYTLGLLGYREETNSYWLHPLQALWCEAAATVLLRSIFTIAPSDLTIQDLKLKRQVYPDLQNIQRYREKIADRLNENRAAHKLLFRPSRLFPHPDLQKRQILEEVKHSLVYQACSEWQAAEALQRRARDYIFGMLGPESRPPVQITLLLAINFRLQTRNNEARLLLQQALQASERQNGLDHPTTLRIKDALGSTCLACNVISRFERLDGYGPGHEHTLTARHHLALVKERFLEYDEAFNLLQEAYEGFKEKCSGQEKTLEVQSNLAWVYGFVGEQHLPKALVLSEKVTRLRTKTLGENNLATLASMLTSTKLKIARGRFDEAERSLHTGLLTAQKSLGGRHLGTLWRKGQYVEAQEVLEKTIEAANYEHSKRADGEHIDRVQAMWFLVHCYEDQDKISDAVKMSEQVAQLVGDFGGEGIGRQHKLWSYIQEKQELRQLEAHSGKIVLAEGREGIPPPKKIVKGLTF</sequence>
<accession>A0ABR4M1N9</accession>
<evidence type="ECO:0000313" key="1">
    <source>
        <dbReference type="EMBL" id="KAL2869518.1"/>
    </source>
</evidence>
<dbReference type="Proteomes" id="UP001610432">
    <property type="component" value="Unassembled WGS sequence"/>
</dbReference>
<gene>
    <name evidence="1" type="ORF">BJX67DRAFT_392054</name>
</gene>
<comment type="caution">
    <text evidence="1">The sequence shown here is derived from an EMBL/GenBank/DDBJ whole genome shotgun (WGS) entry which is preliminary data.</text>
</comment>
<reference evidence="1 2" key="1">
    <citation type="submission" date="2024-07" db="EMBL/GenBank/DDBJ databases">
        <title>Section-level genome sequencing and comparative genomics of Aspergillus sections Usti and Cavernicolus.</title>
        <authorList>
            <consortium name="Lawrence Berkeley National Laboratory"/>
            <person name="Nybo J.L."/>
            <person name="Vesth T.C."/>
            <person name="Theobald S."/>
            <person name="Frisvad J.C."/>
            <person name="Larsen T.O."/>
            <person name="Kjaerboelling I."/>
            <person name="Rothschild-Mancinelli K."/>
            <person name="Lyhne E.K."/>
            <person name="Kogle M.E."/>
            <person name="Barry K."/>
            <person name="Clum A."/>
            <person name="Na H."/>
            <person name="Ledsgaard L."/>
            <person name="Lin J."/>
            <person name="Lipzen A."/>
            <person name="Kuo A."/>
            <person name="Riley R."/>
            <person name="Mondo S."/>
            <person name="Labutti K."/>
            <person name="Haridas S."/>
            <person name="Pangalinan J."/>
            <person name="Salamov A.A."/>
            <person name="Simmons B.A."/>
            <person name="Magnuson J.K."/>
            <person name="Chen J."/>
            <person name="Drula E."/>
            <person name="Henrissat B."/>
            <person name="Wiebenga A."/>
            <person name="Lubbers R.J."/>
            <person name="Gomes A.C."/>
            <person name="Macurrencykelacurrency M.R."/>
            <person name="Stajich J."/>
            <person name="Grigoriev I.V."/>
            <person name="Mortensen U.H."/>
            <person name="De Vries R.P."/>
            <person name="Baker S.E."/>
            <person name="Andersen M.R."/>
        </authorList>
    </citation>
    <scope>NUCLEOTIDE SEQUENCE [LARGE SCALE GENOMIC DNA]</scope>
    <source>
        <strain evidence="1 2">CBS 449.75</strain>
    </source>
</reference>
<protein>
    <submittedName>
        <fullName evidence="1">Tetratricopeptide repeat domain-containing protein</fullName>
    </submittedName>
</protein>
<dbReference type="EMBL" id="JBFXLQ010000009">
    <property type="protein sequence ID" value="KAL2869518.1"/>
    <property type="molecule type" value="Genomic_DNA"/>
</dbReference>
<evidence type="ECO:0000313" key="2">
    <source>
        <dbReference type="Proteomes" id="UP001610432"/>
    </source>
</evidence>
<dbReference type="PANTHER" id="PTHR46082">
    <property type="entry name" value="ATP/GTP-BINDING PROTEIN-RELATED"/>
    <property type="match status" value="1"/>
</dbReference>
<dbReference type="PANTHER" id="PTHR46082:SF6">
    <property type="entry name" value="AAA+ ATPASE DOMAIN-CONTAINING PROTEIN-RELATED"/>
    <property type="match status" value="1"/>
</dbReference>
<dbReference type="InterPro" id="IPR011990">
    <property type="entry name" value="TPR-like_helical_dom_sf"/>
</dbReference>
<dbReference type="GeneID" id="98149956"/>
<name>A0ABR4M1N9_9EURO</name>
<dbReference type="InterPro" id="IPR027417">
    <property type="entry name" value="P-loop_NTPase"/>
</dbReference>
<dbReference type="SUPFAM" id="SSF52540">
    <property type="entry name" value="P-loop containing nucleoside triphosphate hydrolases"/>
    <property type="match status" value="1"/>
</dbReference>
<dbReference type="RefSeq" id="XP_070888497.1">
    <property type="nucleotide sequence ID" value="XM_071034884.1"/>
</dbReference>